<evidence type="ECO:0000313" key="1">
    <source>
        <dbReference type="EMBL" id="CAJ1913699.1"/>
    </source>
</evidence>
<dbReference type="AlphaFoldDB" id="A0AAD2CL82"/>
<keyword evidence="2" id="KW-1185">Reference proteome</keyword>
<accession>A0AAD2CL82</accession>
<protein>
    <submittedName>
        <fullName evidence="1">Uncharacterized protein</fullName>
    </submittedName>
</protein>
<reference evidence="1" key="1">
    <citation type="submission" date="2023-08" db="EMBL/GenBank/DDBJ databases">
        <authorList>
            <person name="Audoor S."/>
            <person name="Bilcke G."/>
        </authorList>
    </citation>
    <scope>NUCLEOTIDE SEQUENCE</scope>
</reference>
<sequence length="102" mass="11144">MTTSISPTSNKVPFFVLHQEDGQNRALFTVPSSLASSLVIHPILCRGSSFLLEVEKEAQAQTTFLSTVFYSPNPEETANEIATRLAIRIGRPTDIVSGIFGF</sequence>
<comment type="caution">
    <text evidence="1">The sequence shown here is derived from an EMBL/GenBank/DDBJ whole genome shotgun (WGS) entry which is preliminary data.</text>
</comment>
<gene>
    <name evidence="1" type="ORF">CYCCA115_LOCUS665</name>
</gene>
<name>A0AAD2CL82_9STRA</name>
<dbReference type="Proteomes" id="UP001295423">
    <property type="component" value="Unassembled WGS sequence"/>
</dbReference>
<dbReference type="EMBL" id="CAKOGP040000001">
    <property type="protein sequence ID" value="CAJ1913699.1"/>
    <property type="molecule type" value="Genomic_DNA"/>
</dbReference>
<evidence type="ECO:0000313" key="2">
    <source>
        <dbReference type="Proteomes" id="UP001295423"/>
    </source>
</evidence>
<proteinExistence type="predicted"/>
<organism evidence="1 2">
    <name type="scientific">Cylindrotheca closterium</name>
    <dbReference type="NCBI Taxonomy" id="2856"/>
    <lineage>
        <taxon>Eukaryota</taxon>
        <taxon>Sar</taxon>
        <taxon>Stramenopiles</taxon>
        <taxon>Ochrophyta</taxon>
        <taxon>Bacillariophyta</taxon>
        <taxon>Bacillariophyceae</taxon>
        <taxon>Bacillariophycidae</taxon>
        <taxon>Bacillariales</taxon>
        <taxon>Bacillariaceae</taxon>
        <taxon>Cylindrotheca</taxon>
    </lineage>
</organism>